<keyword evidence="3" id="KW-1185">Reference proteome</keyword>
<gene>
    <name evidence="2" type="ORF">N475_13775</name>
</gene>
<protein>
    <recommendedName>
        <fullName evidence="1">Integrase catalytic domain-containing protein</fullName>
    </recommendedName>
</protein>
<organism evidence="2 3">
    <name type="scientific">Pseudoalteromonas luteoviolacea DSM 6061</name>
    <dbReference type="NCBI Taxonomy" id="1365250"/>
    <lineage>
        <taxon>Bacteria</taxon>
        <taxon>Pseudomonadati</taxon>
        <taxon>Pseudomonadota</taxon>
        <taxon>Gammaproteobacteria</taxon>
        <taxon>Alteromonadales</taxon>
        <taxon>Pseudoalteromonadaceae</taxon>
        <taxon>Pseudoalteromonas</taxon>
    </lineage>
</organism>
<dbReference type="InterPro" id="IPR001584">
    <property type="entry name" value="Integrase_cat-core"/>
</dbReference>
<dbReference type="SUPFAM" id="SSF53098">
    <property type="entry name" value="Ribonuclease H-like"/>
    <property type="match status" value="1"/>
</dbReference>
<dbReference type="Proteomes" id="UP000076643">
    <property type="component" value="Unassembled WGS sequence"/>
</dbReference>
<dbReference type="InterPro" id="IPR015378">
    <property type="entry name" value="Transposase-like_Mu_C"/>
</dbReference>
<evidence type="ECO:0000313" key="2">
    <source>
        <dbReference type="EMBL" id="KZN39822.1"/>
    </source>
</evidence>
<name>A0A166X927_9GAMM</name>
<dbReference type="Gene3D" id="3.30.420.10">
    <property type="entry name" value="Ribonuclease H-like superfamily/Ribonuclease H"/>
    <property type="match status" value="1"/>
</dbReference>
<dbReference type="InterPro" id="IPR012337">
    <property type="entry name" value="RNaseH-like_sf"/>
</dbReference>
<dbReference type="PATRIC" id="fig|1365250.3.peg.1985"/>
<dbReference type="RefSeq" id="WP_063365126.1">
    <property type="nucleotide sequence ID" value="NZ_AQHB01000023.1"/>
</dbReference>
<dbReference type="SUPFAM" id="SSF50610">
    <property type="entry name" value="mu transposase, C-terminal domain"/>
    <property type="match status" value="1"/>
</dbReference>
<dbReference type="InterPro" id="IPR009004">
    <property type="entry name" value="Transposase_Mu_C"/>
</dbReference>
<comment type="caution">
    <text evidence="2">The sequence shown here is derived from an EMBL/GenBank/DDBJ whole genome shotgun (WGS) entry which is preliminary data.</text>
</comment>
<dbReference type="GO" id="GO:0003676">
    <property type="term" value="F:nucleic acid binding"/>
    <property type="evidence" value="ECO:0007669"/>
    <property type="project" value="InterPro"/>
</dbReference>
<dbReference type="PROSITE" id="PS50994">
    <property type="entry name" value="INTEGRASE"/>
    <property type="match status" value="1"/>
</dbReference>
<dbReference type="PANTHER" id="PTHR35004:SF6">
    <property type="entry name" value="TRANSPOSASE"/>
    <property type="match status" value="1"/>
</dbReference>
<feature type="domain" description="Integrase catalytic" evidence="1">
    <location>
        <begin position="185"/>
        <end position="381"/>
    </location>
</feature>
<evidence type="ECO:0000259" key="1">
    <source>
        <dbReference type="PROSITE" id="PS50994"/>
    </source>
</evidence>
<proteinExistence type="predicted"/>
<accession>A0A166X927</accession>
<reference evidence="2 3" key="1">
    <citation type="submission" date="2013-07" db="EMBL/GenBank/DDBJ databases">
        <title>Comparative Genomic and Metabolomic Analysis of Twelve Strains of Pseudoalteromonas luteoviolacea.</title>
        <authorList>
            <person name="Vynne N.G."/>
            <person name="Mansson M."/>
            <person name="Gram L."/>
        </authorList>
    </citation>
    <scope>NUCLEOTIDE SEQUENCE [LARGE SCALE GENOMIC DNA]</scope>
    <source>
        <strain evidence="2 3">DSM 6061</strain>
    </source>
</reference>
<dbReference type="AlphaFoldDB" id="A0A166X927"/>
<dbReference type="STRING" id="43657.S4054249_10470"/>
<dbReference type="InterPro" id="IPR036397">
    <property type="entry name" value="RNaseH_sf"/>
</dbReference>
<dbReference type="GO" id="GO:0015074">
    <property type="term" value="P:DNA integration"/>
    <property type="evidence" value="ECO:0007669"/>
    <property type="project" value="InterPro"/>
</dbReference>
<dbReference type="Pfam" id="PF09299">
    <property type="entry name" value="Mu-transpos_C"/>
    <property type="match status" value="1"/>
</dbReference>
<sequence length="548" mass="62199">MHPAVIRFNNLPAIVSQSAWSEASDKARKTAQNRTALVKHWLSSGLSVDKARTALIESINSGLVTPAIHQAVTDLGKVPTRATAFNWVNAYKLEGVEGLLPKHKGRMPAQPKWAARALELYHCINSPSFALVAEDLKKLGFDATASQVRRFINSMPHELGPQSPYRMGAKLYREKHKDFIIRSTAHIAPGFIYNGDGHQVDVYVAHPKTGKAWRFELTAFQDVASRCIVGWEISESENAIATMTALTRAIQTHQHIPSMLYVDNGSGYRSKMMSDDCCGVYAQFDIEVIFAIPGNARAKWIERFFKHMEEHVGKRFESYCGPDHNEREKLKLLNDVKKGKRALPSLDQWIAEFKAFLEHYHNSPHPEIKGKTRMQVWEEGLIQEQPAIADFVVLPRTKVKVARGQIKLHKRVYTADYLFQFNGKELVAGYDLHDDTYLVLYEQTGEFIMNCRIKNKVEALPTSRIEEADLKRLQGQEKRIQNQLSEKRARADQKRVIDVDAVEELAADVDAIPEIEPEVLNMDLSDFEVEHFEAAQANYQIDLGDLHE</sequence>
<dbReference type="EMBL" id="AUYB01000098">
    <property type="protein sequence ID" value="KZN39822.1"/>
    <property type="molecule type" value="Genomic_DNA"/>
</dbReference>
<dbReference type="PANTHER" id="PTHR35004">
    <property type="entry name" value="TRANSPOSASE RV3428C-RELATED"/>
    <property type="match status" value="1"/>
</dbReference>
<evidence type="ECO:0000313" key="3">
    <source>
        <dbReference type="Proteomes" id="UP000076643"/>
    </source>
</evidence>